<dbReference type="RefSeq" id="WP_091086787.1">
    <property type="nucleotide sequence ID" value="NZ_FMHT01000003.1"/>
</dbReference>
<reference evidence="1 2" key="1">
    <citation type="submission" date="2016-06" db="EMBL/GenBank/DDBJ databases">
        <authorList>
            <person name="Kjaerup R.B."/>
            <person name="Dalgaard T.S."/>
            <person name="Juul-Madsen H.R."/>
        </authorList>
    </citation>
    <scope>NUCLEOTIDE SEQUENCE [LARGE SCALE GENOMIC DNA]</scope>
    <source>
        <strain evidence="1 2">DSM 43818</strain>
    </source>
</reference>
<dbReference type="AlphaFoldDB" id="A0A1C6SUJ5"/>
<dbReference type="STRING" id="145857.GA0070616_4590"/>
<name>A0A1C6SUJ5_9ACTN</name>
<keyword evidence="2" id="KW-1185">Reference proteome</keyword>
<gene>
    <name evidence="1" type="ORF">GA0070616_4590</name>
</gene>
<accession>A0A1C6SUJ5</accession>
<evidence type="ECO:0000313" key="1">
    <source>
        <dbReference type="EMBL" id="SCL32923.1"/>
    </source>
</evidence>
<organism evidence="1 2">
    <name type="scientific">Micromonospora nigra</name>
    <dbReference type="NCBI Taxonomy" id="145857"/>
    <lineage>
        <taxon>Bacteria</taxon>
        <taxon>Bacillati</taxon>
        <taxon>Actinomycetota</taxon>
        <taxon>Actinomycetes</taxon>
        <taxon>Micromonosporales</taxon>
        <taxon>Micromonosporaceae</taxon>
        <taxon>Micromonospora</taxon>
    </lineage>
</organism>
<proteinExistence type="predicted"/>
<evidence type="ECO:0000313" key="2">
    <source>
        <dbReference type="Proteomes" id="UP000199699"/>
    </source>
</evidence>
<protein>
    <submittedName>
        <fullName evidence="1">Uncharacterized protein</fullName>
    </submittedName>
</protein>
<dbReference type="Proteomes" id="UP000199699">
    <property type="component" value="Unassembled WGS sequence"/>
</dbReference>
<dbReference type="EMBL" id="FMHT01000003">
    <property type="protein sequence ID" value="SCL32923.1"/>
    <property type="molecule type" value="Genomic_DNA"/>
</dbReference>
<sequence>MSSHTRAYVAPNGAMYRAAAYDAAGNCVRSVGPYTTKGAAARQRPRPPRGGFVRVEVCQPVWNVVPGTQVEA</sequence>